<dbReference type="PROSITE" id="PS01186">
    <property type="entry name" value="EGF_2"/>
    <property type="match status" value="1"/>
</dbReference>
<reference evidence="2 3" key="1">
    <citation type="submission" date="2015-07" db="EMBL/GenBank/DDBJ databases">
        <title>The genome of Habropoda laboriosa.</title>
        <authorList>
            <person name="Pan H."/>
            <person name="Kapheim K."/>
        </authorList>
    </citation>
    <scope>NUCLEOTIDE SEQUENCE [LARGE SCALE GENOMIC DNA]</scope>
    <source>
        <strain evidence="2">0110345459</strain>
    </source>
</reference>
<dbReference type="AlphaFoldDB" id="A0A0L7QWN3"/>
<accession>A0A0L7QWN3</accession>
<dbReference type="OrthoDB" id="504708at2759"/>
<evidence type="ECO:0000313" key="3">
    <source>
        <dbReference type="Proteomes" id="UP000053825"/>
    </source>
</evidence>
<gene>
    <name evidence="2" type="ORF">WH47_04428</name>
</gene>
<evidence type="ECO:0000313" key="2">
    <source>
        <dbReference type="EMBL" id="KOC63033.1"/>
    </source>
</evidence>
<organism evidence="2 3">
    <name type="scientific">Habropoda laboriosa</name>
    <dbReference type="NCBI Taxonomy" id="597456"/>
    <lineage>
        <taxon>Eukaryota</taxon>
        <taxon>Metazoa</taxon>
        <taxon>Ecdysozoa</taxon>
        <taxon>Arthropoda</taxon>
        <taxon>Hexapoda</taxon>
        <taxon>Insecta</taxon>
        <taxon>Pterygota</taxon>
        <taxon>Neoptera</taxon>
        <taxon>Endopterygota</taxon>
        <taxon>Hymenoptera</taxon>
        <taxon>Apocrita</taxon>
        <taxon>Aculeata</taxon>
        <taxon>Apoidea</taxon>
        <taxon>Anthophila</taxon>
        <taxon>Apidae</taxon>
        <taxon>Habropoda</taxon>
    </lineage>
</organism>
<evidence type="ECO:0000259" key="1">
    <source>
        <dbReference type="PROSITE" id="PS01186"/>
    </source>
</evidence>
<sequence length="314" mass="35080">MFSAVTELGESCQPGDEPNIEYSECRNGIWNCELDRAVSKNNQKCEKGIGSVCETDMDCTTKNAECANNVCTCRKYYYLSNDQCLPGIASSCDNDTDCKPENSECRVGHCYCLIGYVAESINSCLPVAAYGDSCEKDIQCSAELPNAVCLHVDNSISNTTNSTCACAEGYHYNYLRCHKRRVLGMSCMNLAECYLDSGDRVVCKNGRCACDSGYIQVNNTVCKEIQRYNINACPNENPSHGRPRRDVEELSRLIVVQPSRTRRPKEQPAHITRYHRSVFTSLNHLGGPSNQYLDGTTWCKHPQSSKVHRHNHGH</sequence>
<protein>
    <recommendedName>
        <fullName evidence="1">EGF-like domain-containing protein</fullName>
    </recommendedName>
</protein>
<dbReference type="EMBL" id="KQ414708">
    <property type="protein sequence ID" value="KOC63033.1"/>
    <property type="molecule type" value="Genomic_DNA"/>
</dbReference>
<dbReference type="PANTHER" id="PTHR39069:SF8">
    <property type="entry name" value="FI17111P1"/>
    <property type="match status" value="1"/>
</dbReference>
<feature type="domain" description="EGF-like" evidence="1">
    <location>
        <begin position="164"/>
        <end position="177"/>
    </location>
</feature>
<dbReference type="STRING" id="597456.A0A0L7QWN3"/>
<keyword evidence="3" id="KW-1185">Reference proteome</keyword>
<name>A0A0L7QWN3_9HYME</name>
<dbReference type="Proteomes" id="UP000053825">
    <property type="component" value="Unassembled WGS sequence"/>
</dbReference>
<dbReference type="PANTHER" id="PTHR39069">
    <property type="entry name" value="ECDYSONE-INDUCIBLE GENE E1, ISOFORM A"/>
    <property type="match status" value="1"/>
</dbReference>
<dbReference type="Pfam" id="PF01683">
    <property type="entry name" value="EB"/>
    <property type="match status" value="1"/>
</dbReference>
<proteinExistence type="predicted"/>
<dbReference type="InterPro" id="IPR006149">
    <property type="entry name" value="EB_dom"/>
</dbReference>
<dbReference type="InterPro" id="IPR000742">
    <property type="entry name" value="EGF"/>
</dbReference>